<dbReference type="EMBL" id="JAGINT010000001">
    <property type="protein sequence ID" value="MBP2352116.1"/>
    <property type="molecule type" value="Genomic_DNA"/>
</dbReference>
<keyword evidence="3" id="KW-1185">Reference proteome</keyword>
<organism evidence="2 3">
    <name type="scientific">Kribbella aluminosa</name>
    <dbReference type="NCBI Taxonomy" id="416017"/>
    <lineage>
        <taxon>Bacteria</taxon>
        <taxon>Bacillati</taxon>
        <taxon>Actinomycetota</taxon>
        <taxon>Actinomycetes</taxon>
        <taxon>Propionibacteriales</taxon>
        <taxon>Kribbellaceae</taxon>
        <taxon>Kribbella</taxon>
    </lineage>
</organism>
<evidence type="ECO:0000313" key="2">
    <source>
        <dbReference type="EMBL" id="MBP2352116.1"/>
    </source>
</evidence>
<dbReference type="Pfam" id="PF00903">
    <property type="entry name" value="Glyoxalase"/>
    <property type="match status" value="1"/>
</dbReference>
<comment type="caution">
    <text evidence="2">The sequence shown here is derived from an EMBL/GenBank/DDBJ whole genome shotgun (WGS) entry which is preliminary data.</text>
</comment>
<dbReference type="Gene3D" id="3.10.180.10">
    <property type="entry name" value="2,3-Dihydroxybiphenyl 1,2-Dioxygenase, domain 1"/>
    <property type="match status" value="1"/>
</dbReference>
<sequence>MDWKLELVIVPVSDVDRAKKFYTEQLGFAEDVDHRVGDSFRVVQLTPPGSACSISIGIGLTAAAPGSYQGTHLVVNDIEAAHAELVGRGVEVSEPFHFGPQGKQPGVSPGRGDFETFLSFEDPDGNGWTVQEVGRTSS</sequence>
<accession>A0ABS4UKE5</accession>
<evidence type="ECO:0000313" key="3">
    <source>
        <dbReference type="Proteomes" id="UP000755585"/>
    </source>
</evidence>
<name>A0ABS4UKE5_9ACTN</name>
<evidence type="ECO:0000259" key="1">
    <source>
        <dbReference type="PROSITE" id="PS51819"/>
    </source>
</evidence>
<dbReference type="PROSITE" id="PS51819">
    <property type="entry name" value="VOC"/>
    <property type="match status" value="1"/>
</dbReference>
<protein>
    <submittedName>
        <fullName evidence="2">Catechol 2,3-dioxygenase-like lactoylglutathione lyase family enzyme</fullName>
    </submittedName>
</protein>
<gene>
    <name evidence="2" type="ORF">JOF29_003199</name>
</gene>
<feature type="domain" description="VOC" evidence="1">
    <location>
        <begin position="4"/>
        <end position="133"/>
    </location>
</feature>
<dbReference type="PANTHER" id="PTHR36437:SF2">
    <property type="entry name" value="GLYOXALASE_BLEOMYCIN RESISTANCE PROTEIN_DIOXYGENASE"/>
    <property type="match status" value="1"/>
</dbReference>
<dbReference type="Proteomes" id="UP000755585">
    <property type="component" value="Unassembled WGS sequence"/>
</dbReference>
<dbReference type="InterPro" id="IPR029068">
    <property type="entry name" value="Glyas_Bleomycin-R_OHBP_Dase"/>
</dbReference>
<reference evidence="2 3" key="1">
    <citation type="submission" date="2021-03" db="EMBL/GenBank/DDBJ databases">
        <title>Sequencing the genomes of 1000 actinobacteria strains.</title>
        <authorList>
            <person name="Klenk H.-P."/>
        </authorList>
    </citation>
    <scope>NUCLEOTIDE SEQUENCE [LARGE SCALE GENOMIC DNA]</scope>
    <source>
        <strain evidence="2 3">DSM 18824</strain>
    </source>
</reference>
<dbReference type="InterPro" id="IPR004360">
    <property type="entry name" value="Glyas_Fos-R_dOase_dom"/>
</dbReference>
<proteinExistence type="predicted"/>
<dbReference type="RefSeq" id="WP_209694925.1">
    <property type="nucleotide sequence ID" value="NZ_BAAAVU010000009.1"/>
</dbReference>
<dbReference type="SUPFAM" id="SSF54593">
    <property type="entry name" value="Glyoxalase/Bleomycin resistance protein/Dihydroxybiphenyl dioxygenase"/>
    <property type="match status" value="1"/>
</dbReference>
<dbReference type="InterPro" id="IPR037523">
    <property type="entry name" value="VOC_core"/>
</dbReference>
<dbReference type="PANTHER" id="PTHR36437">
    <property type="entry name" value="GLYOXALASE/BLEOMYCIN RESISTANCE PROTEIN/DIOXYGENASE"/>
    <property type="match status" value="1"/>
</dbReference>